<dbReference type="RefSeq" id="WP_004846996.1">
    <property type="nucleotide sequence ID" value="NZ_JAKNFB010000005.1"/>
</dbReference>
<sequence length="112" mass="12589">MSDEEMLQHYGILGMKWGVRRTPAQLTRANGRAGKTESSDEIKKMSDSELRSKINRLQMEKQYKQLTSSEISVGRKFVQDVLTNAAKQTATNYVSKYMTKGIDAAIKKATGK</sequence>
<proteinExistence type="predicted"/>
<dbReference type="AlphaFoldDB" id="A0A4Q5CAB3"/>
<dbReference type="Pfam" id="PF23847">
    <property type="entry name" value="DUF7211"/>
    <property type="match status" value="1"/>
</dbReference>
<evidence type="ECO:0000313" key="3">
    <source>
        <dbReference type="Proteomes" id="UP000292665"/>
    </source>
</evidence>
<evidence type="ECO:0000256" key="1">
    <source>
        <dbReference type="SAM" id="MobiDB-lite"/>
    </source>
</evidence>
<feature type="region of interest" description="Disordered" evidence="1">
    <location>
        <begin position="26"/>
        <end position="47"/>
    </location>
</feature>
<organism evidence="2 3">
    <name type="scientific">[Ruminococcus] torques</name>
    <dbReference type="NCBI Taxonomy" id="33039"/>
    <lineage>
        <taxon>Bacteria</taxon>
        <taxon>Bacillati</taxon>
        <taxon>Bacillota</taxon>
        <taxon>Clostridia</taxon>
        <taxon>Lachnospirales</taxon>
        <taxon>Lachnospiraceae</taxon>
        <taxon>Mediterraneibacter</taxon>
    </lineage>
</organism>
<evidence type="ECO:0000313" key="2">
    <source>
        <dbReference type="EMBL" id="RYS81735.1"/>
    </source>
</evidence>
<gene>
    <name evidence="2" type="ORF">EAI93_02530</name>
</gene>
<comment type="caution">
    <text evidence="2">The sequence shown here is derived from an EMBL/GenBank/DDBJ whole genome shotgun (WGS) entry which is preliminary data.</text>
</comment>
<name>A0A4Q5CAB3_9FIRM</name>
<feature type="compositionally biased region" description="Basic and acidic residues" evidence="1">
    <location>
        <begin position="34"/>
        <end position="47"/>
    </location>
</feature>
<dbReference type="Proteomes" id="UP000292665">
    <property type="component" value="Unassembled WGS sequence"/>
</dbReference>
<dbReference type="InterPro" id="IPR055635">
    <property type="entry name" value="DUF7211"/>
</dbReference>
<dbReference type="EMBL" id="RCYR01000002">
    <property type="protein sequence ID" value="RYS81735.1"/>
    <property type="molecule type" value="Genomic_DNA"/>
</dbReference>
<reference evidence="2 3" key="1">
    <citation type="journal article" date="2019" name="Science, e1252229">
        <title>Invertible promoters mediate bacterial phase variation, antibiotic resistance, and host adaptation in the gut.</title>
        <authorList>
            <person name="Jiang X."/>
            <person name="Hall A.B."/>
            <person name="Arthur T.D."/>
            <person name="Plichta D.R."/>
            <person name="Covington C.T."/>
            <person name="Poyet M."/>
            <person name="Crothers J."/>
            <person name="Moses P.L."/>
            <person name="Tolonen A.C."/>
            <person name="Vlamakis H."/>
            <person name="Alm E.J."/>
            <person name="Xavier R.J."/>
        </authorList>
    </citation>
    <scope>NUCLEOTIDE SEQUENCE [LARGE SCALE GENOMIC DNA]</scope>
    <source>
        <strain evidence="3">aa_0143</strain>
    </source>
</reference>
<protein>
    <submittedName>
        <fullName evidence="2">Uncharacterized protein</fullName>
    </submittedName>
</protein>
<accession>A0A4Q5CAB3</accession>